<evidence type="ECO:0000259" key="2">
    <source>
        <dbReference type="PROSITE" id="PS50042"/>
    </source>
</evidence>
<dbReference type="SUPFAM" id="SSF51206">
    <property type="entry name" value="cAMP-binding domain-like"/>
    <property type="match status" value="1"/>
</dbReference>
<dbReference type="PROSITE" id="PS50042">
    <property type="entry name" value="CNMP_BINDING_3"/>
    <property type="match status" value="1"/>
</dbReference>
<evidence type="ECO:0000313" key="4">
    <source>
        <dbReference type="Proteomes" id="UP000049855"/>
    </source>
</evidence>
<name>A0A0U1KY46_9FIRM</name>
<proteinExistence type="predicted"/>
<evidence type="ECO:0000313" key="3">
    <source>
        <dbReference type="EMBL" id="CQR72351.1"/>
    </source>
</evidence>
<reference evidence="4" key="1">
    <citation type="submission" date="2015-03" db="EMBL/GenBank/DDBJ databases">
        <authorList>
            <person name="Nijsse Bart"/>
        </authorList>
    </citation>
    <scope>NUCLEOTIDE SEQUENCE [LARGE SCALE GENOMIC DNA]</scope>
</reference>
<accession>A0A0U1KY46</accession>
<dbReference type="GO" id="GO:0003824">
    <property type="term" value="F:catalytic activity"/>
    <property type="evidence" value="ECO:0007669"/>
    <property type="project" value="InterPro"/>
</dbReference>
<dbReference type="GO" id="GO:0031177">
    <property type="term" value="F:phosphopantetheine binding"/>
    <property type="evidence" value="ECO:0007669"/>
    <property type="project" value="TreeGrafter"/>
</dbReference>
<dbReference type="InterPro" id="IPR001242">
    <property type="entry name" value="Condensation_dom"/>
</dbReference>
<evidence type="ECO:0000256" key="1">
    <source>
        <dbReference type="SAM" id="MobiDB-lite"/>
    </source>
</evidence>
<dbReference type="Gene3D" id="3.30.559.10">
    <property type="entry name" value="Chloramphenicol acetyltransferase-like domain"/>
    <property type="match status" value="1"/>
</dbReference>
<dbReference type="AlphaFoldDB" id="A0A0U1KY46"/>
<dbReference type="GO" id="GO:0005737">
    <property type="term" value="C:cytoplasm"/>
    <property type="evidence" value="ECO:0007669"/>
    <property type="project" value="TreeGrafter"/>
</dbReference>
<dbReference type="Gene3D" id="2.60.120.10">
    <property type="entry name" value="Jelly Rolls"/>
    <property type="match status" value="1"/>
</dbReference>
<dbReference type="InterPro" id="IPR018490">
    <property type="entry name" value="cNMP-bd_dom_sf"/>
</dbReference>
<dbReference type="PANTHER" id="PTHR45527:SF1">
    <property type="entry name" value="FATTY ACID SYNTHASE"/>
    <property type="match status" value="1"/>
</dbReference>
<dbReference type="GO" id="GO:0043041">
    <property type="term" value="P:amino acid activation for nonribosomal peptide biosynthetic process"/>
    <property type="evidence" value="ECO:0007669"/>
    <property type="project" value="TreeGrafter"/>
</dbReference>
<keyword evidence="4" id="KW-1185">Reference proteome</keyword>
<dbReference type="InterPro" id="IPR000595">
    <property type="entry name" value="cNMP-bd_dom"/>
</dbReference>
<dbReference type="RefSeq" id="WP_021167069.1">
    <property type="nucleotide sequence ID" value="NZ_CTRP01000010.1"/>
</dbReference>
<dbReference type="EMBL" id="CTRP01000010">
    <property type="protein sequence ID" value="CQR72351.1"/>
    <property type="molecule type" value="Genomic_DNA"/>
</dbReference>
<dbReference type="Proteomes" id="UP000049855">
    <property type="component" value="Unassembled WGS sequence"/>
</dbReference>
<dbReference type="InterPro" id="IPR023213">
    <property type="entry name" value="CAT-like_dom_sf"/>
</dbReference>
<dbReference type="PANTHER" id="PTHR45527">
    <property type="entry name" value="NONRIBOSOMAL PEPTIDE SYNTHETASE"/>
    <property type="match status" value="1"/>
</dbReference>
<dbReference type="Gene3D" id="3.30.559.30">
    <property type="entry name" value="Nonribosomal peptide synthetase, condensation domain"/>
    <property type="match status" value="1"/>
</dbReference>
<dbReference type="SUPFAM" id="SSF52777">
    <property type="entry name" value="CoA-dependent acyltransferases"/>
    <property type="match status" value="2"/>
</dbReference>
<protein>
    <submittedName>
        <fullName evidence="3">Probable non-ribosomal peptide synthetase</fullName>
    </submittedName>
</protein>
<dbReference type="GO" id="GO:0008610">
    <property type="term" value="P:lipid biosynthetic process"/>
    <property type="evidence" value="ECO:0007669"/>
    <property type="project" value="UniProtKB-ARBA"/>
</dbReference>
<dbReference type="GO" id="GO:0044550">
    <property type="term" value="P:secondary metabolite biosynthetic process"/>
    <property type="evidence" value="ECO:0007669"/>
    <property type="project" value="TreeGrafter"/>
</dbReference>
<gene>
    <name evidence="3" type="ORF">SpAn4DRAFT_2811</name>
</gene>
<dbReference type="Pfam" id="PF00027">
    <property type="entry name" value="cNMP_binding"/>
    <property type="match status" value="1"/>
</dbReference>
<feature type="region of interest" description="Disordered" evidence="1">
    <location>
        <begin position="45"/>
        <end position="71"/>
    </location>
</feature>
<dbReference type="InterPro" id="IPR014710">
    <property type="entry name" value="RmlC-like_jellyroll"/>
</dbReference>
<feature type="domain" description="Cyclic nucleotide-binding" evidence="2">
    <location>
        <begin position="561"/>
        <end position="682"/>
    </location>
</feature>
<dbReference type="CDD" id="cd00038">
    <property type="entry name" value="CAP_ED"/>
    <property type="match status" value="1"/>
</dbReference>
<sequence length="694" mass="78692">MMNPYLFLIYQNIMRSRMMGQPNLYGIPYAMPNFPYVNPPAFQPPPRSAPPLKYQPMAAEKQPPKPPKPTNPLLTEVSKFTAKNLDAAALDKITELYGLNVQDIYELSPGQQWMFDEAQVVTSTFFTQALLKIVGKVNVAAFRQNLDKVVNKHDGLRTAFVHTGLTKPYQVVLKSRQAELLLRDFSQQDESEIDDLLEQQMLADRRRGFDLERDVLIRIAIYKLDEASSAILISLPHITFDGVSAMILFKELFIDYAFNESGKAIEEIAAGRYTNYMDWLATVDKEQEKKYWVELLTDLPAFRPIPGYQPCALEFVKASSAVVLDEAISQKLQTVQARSKATLNNVIQTAWGVMLQRIYQMEDVTIGAISSGREGAVENVNHILGGMVNAIPVRIKADPSLLFKDLVSQVRKQFFESMENAHCSPNEIKKWLGREMPLFDHLLNFQNFAGAADMRKMPDLPGISLVGTESFDYLASDLCVYLVTTKNKLQANFVYNANTFSTGTIKLLQNNFVRVIEQICDNPDMPISHIQTDSMEAFRKIEKNEEFERLQVVGKLKEMKLFAGLTDEVIKRILQMAKVRSYTADDRIVKLDGKPQQFMVILNGFAELSVKSLEGWLTPVRILKAGDTVGLDAIIDEAKSFWEVTAFSDNVEVLVLERFTILELLSKYAELRINLLSLVHDQLKISTRLWVNAE</sequence>
<dbReference type="Pfam" id="PF00668">
    <property type="entry name" value="Condensation"/>
    <property type="match status" value="1"/>
</dbReference>
<organism evidence="3 4">
    <name type="scientific">Sporomusa ovata</name>
    <dbReference type="NCBI Taxonomy" id="2378"/>
    <lineage>
        <taxon>Bacteria</taxon>
        <taxon>Bacillati</taxon>
        <taxon>Bacillota</taxon>
        <taxon>Negativicutes</taxon>
        <taxon>Selenomonadales</taxon>
        <taxon>Sporomusaceae</taxon>
        <taxon>Sporomusa</taxon>
    </lineage>
</organism>